<dbReference type="PROSITE" id="PS00086">
    <property type="entry name" value="CYTOCHROME_P450"/>
    <property type="match status" value="1"/>
</dbReference>
<keyword evidence="9" id="KW-1185">Reference proteome</keyword>
<comment type="similarity">
    <text evidence="1 7">Belongs to the cytochrome P450 family.</text>
</comment>
<dbReference type="RefSeq" id="WP_123665626.1">
    <property type="nucleotide sequence ID" value="NZ_RJKE01000001.1"/>
</dbReference>
<dbReference type="EMBL" id="RJKE01000001">
    <property type="protein sequence ID" value="ROO86205.1"/>
    <property type="molecule type" value="Genomic_DNA"/>
</dbReference>
<sequence length="414" mass="45330">MTESPATRPCTAGLDEAEARTFPFHAPDRLNVDPAFAELREKEPLCPVRLPYGEPAWLVTRHEDVKTVLADPRFSRAASVEHDEPRMRPYEGLPDSIMALDPPEHTRLRGSVAKAFTARRVELLRPRTRAIADELVDRMLAEGPPADLVADFALPLPVTVICELLGVPYADRGEFRQWSEALLSTTKYTEAEIMDASGQLLGYMGKLVAEHRRAPQDDLLSALVAARDERDRLTERELVVLGVSILVAGHETTATQIPNFVYTLLAEPARLAALREHPEAIPHAVEELMRYVPLGSGAAIPRYAKEDVELSGGTVCAGDAVLVALSSANRDPSVYPDPDRLDLSRAETSHLGFGHGPHHCLGAQLARMELQVALETLIGRLPGLRFADSAGDVVWKSAAVIQGPERMPIAWDVP</sequence>
<keyword evidence="5 7" id="KW-0408">Iron</keyword>
<keyword evidence="6 7" id="KW-0503">Monooxygenase</keyword>
<protein>
    <submittedName>
        <fullName evidence="8">Cytochrome P450</fullName>
    </submittedName>
</protein>
<dbReference type="InterPro" id="IPR036396">
    <property type="entry name" value="Cyt_P450_sf"/>
</dbReference>
<dbReference type="Gene3D" id="1.10.630.10">
    <property type="entry name" value="Cytochrome P450"/>
    <property type="match status" value="1"/>
</dbReference>
<evidence type="ECO:0000256" key="3">
    <source>
        <dbReference type="ARBA" id="ARBA00022723"/>
    </source>
</evidence>
<dbReference type="OrthoDB" id="4133219at2"/>
<evidence type="ECO:0000256" key="1">
    <source>
        <dbReference type="ARBA" id="ARBA00010617"/>
    </source>
</evidence>
<dbReference type="GO" id="GO:0005506">
    <property type="term" value="F:iron ion binding"/>
    <property type="evidence" value="ECO:0007669"/>
    <property type="project" value="InterPro"/>
</dbReference>
<dbReference type="GO" id="GO:0020037">
    <property type="term" value="F:heme binding"/>
    <property type="evidence" value="ECO:0007669"/>
    <property type="project" value="InterPro"/>
</dbReference>
<proteinExistence type="inferred from homology"/>
<dbReference type="PANTHER" id="PTHR46696">
    <property type="entry name" value="P450, PUTATIVE (EUROFUNG)-RELATED"/>
    <property type="match status" value="1"/>
</dbReference>
<dbReference type="AlphaFoldDB" id="A0A3N1CY78"/>
<dbReference type="InterPro" id="IPR001128">
    <property type="entry name" value="Cyt_P450"/>
</dbReference>
<name>A0A3N1CY78_9ACTN</name>
<dbReference type="PRINTS" id="PR00359">
    <property type="entry name" value="BP450"/>
</dbReference>
<dbReference type="GO" id="GO:0004497">
    <property type="term" value="F:monooxygenase activity"/>
    <property type="evidence" value="ECO:0007669"/>
    <property type="project" value="UniProtKB-KW"/>
</dbReference>
<dbReference type="GO" id="GO:0016705">
    <property type="term" value="F:oxidoreductase activity, acting on paired donors, with incorporation or reduction of molecular oxygen"/>
    <property type="evidence" value="ECO:0007669"/>
    <property type="project" value="InterPro"/>
</dbReference>
<dbReference type="FunFam" id="1.10.630.10:FF:000018">
    <property type="entry name" value="Cytochrome P450 monooxygenase"/>
    <property type="match status" value="1"/>
</dbReference>
<gene>
    <name evidence="8" type="ORF">EDD29_3768</name>
</gene>
<dbReference type="CDD" id="cd11031">
    <property type="entry name" value="Cyp158A-like"/>
    <property type="match status" value="1"/>
</dbReference>
<evidence type="ECO:0000313" key="9">
    <source>
        <dbReference type="Proteomes" id="UP000272400"/>
    </source>
</evidence>
<evidence type="ECO:0000256" key="5">
    <source>
        <dbReference type="ARBA" id="ARBA00023004"/>
    </source>
</evidence>
<dbReference type="SUPFAM" id="SSF48264">
    <property type="entry name" value="Cytochrome P450"/>
    <property type="match status" value="1"/>
</dbReference>
<evidence type="ECO:0000313" key="8">
    <source>
        <dbReference type="EMBL" id="ROO86205.1"/>
    </source>
</evidence>
<accession>A0A3N1CY78</accession>
<dbReference type="PANTHER" id="PTHR46696:SF1">
    <property type="entry name" value="CYTOCHROME P450 YJIB-RELATED"/>
    <property type="match status" value="1"/>
</dbReference>
<reference evidence="8 9" key="1">
    <citation type="submission" date="2018-11" db="EMBL/GenBank/DDBJ databases">
        <title>Sequencing the genomes of 1000 actinobacteria strains.</title>
        <authorList>
            <person name="Klenk H.-P."/>
        </authorList>
    </citation>
    <scope>NUCLEOTIDE SEQUENCE [LARGE SCALE GENOMIC DNA]</scope>
    <source>
        <strain evidence="8 9">DSM 44254</strain>
    </source>
</reference>
<dbReference type="Proteomes" id="UP000272400">
    <property type="component" value="Unassembled WGS sequence"/>
</dbReference>
<keyword evidence="3 7" id="KW-0479">Metal-binding</keyword>
<dbReference type="InterPro" id="IPR002397">
    <property type="entry name" value="Cyt_P450_B"/>
</dbReference>
<evidence type="ECO:0000256" key="6">
    <source>
        <dbReference type="ARBA" id="ARBA00023033"/>
    </source>
</evidence>
<dbReference type="PRINTS" id="PR00385">
    <property type="entry name" value="P450"/>
</dbReference>
<organism evidence="8 9">
    <name type="scientific">Actinocorallia herbida</name>
    <dbReference type="NCBI Taxonomy" id="58109"/>
    <lineage>
        <taxon>Bacteria</taxon>
        <taxon>Bacillati</taxon>
        <taxon>Actinomycetota</taxon>
        <taxon>Actinomycetes</taxon>
        <taxon>Streptosporangiales</taxon>
        <taxon>Thermomonosporaceae</taxon>
        <taxon>Actinocorallia</taxon>
    </lineage>
</organism>
<keyword evidence="2 7" id="KW-0349">Heme</keyword>
<evidence type="ECO:0000256" key="7">
    <source>
        <dbReference type="RuleBase" id="RU000461"/>
    </source>
</evidence>
<evidence type="ECO:0000256" key="2">
    <source>
        <dbReference type="ARBA" id="ARBA00022617"/>
    </source>
</evidence>
<keyword evidence="4 7" id="KW-0560">Oxidoreductase</keyword>
<dbReference type="Pfam" id="PF00067">
    <property type="entry name" value="p450"/>
    <property type="match status" value="1"/>
</dbReference>
<dbReference type="InterPro" id="IPR017972">
    <property type="entry name" value="Cyt_P450_CS"/>
</dbReference>
<comment type="caution">
    <text evidence="8">The sequence shown here is derived from an EMBL/GenBank/DDBJ whole genome shotgun (WGS) entry which is preliminary data.</text>
</comment>
<evidence type="ECO:0000256" key="4">
    <source>
        <dbReference type="ARBA" id="ARBA00023002"/>
    </source>
</evidence>